<comment type="caution">
    <text evidence="1">The sequence shown here is derived from an EMBL/GenBank/DDBJ whole genome shotgun (WGS) entry which is preliminary data.</text>
</comment>
<keyword evidence="2" id="KW-1185">Reference proteome</keyword>
<accession>A0ACB6Q802</accession>
<sequence length="329" mass="36831">MAEEKPHCKVVLANNIAKGLLEEVAEGLRKIDRKPLLVGFLSSTDPAARVYAEWTGKTCNENGFAFELREVDRELLEDAIIDANNDPEVDGIIVYYPIFGNRQDQYLQQILDVSKDVEGLSHRYIFNMYQNIRFLDSHNQKKSILPCTPLAVIKILEYLRIYNTILPYGNRLHGRTITVINRSEVVGRPLAALLANDGACVYSVDINDVQQFHRGEGLRKRRHEVIEKPGWTLENCLPLSDVVISGVPGDKYKVPLNLLREGAVCINFSSERNFSSDIKEKASIYVPAIGKVTIVVLLRNLLRIVQNKIDATVDASGKGSEEKAAQVAS</sequence>
<name>A0ACB6Q802_9PLEO</name>
<protein>
    <submittedName>
        <fullName evidence="1">NAD(P)-binding protein</fullName>
    </submittedName>
</protein>
<proteinExistence type="predicted"/>
<dbReference type="EMBL" id="MU003555">
    <property type="protein sequence ID" value="KAF2463024.1"/>
    <property type="molecule type" value="Genomic_DNA"/>
</dbReference>
<organism evidence="1 2">
    <name type="scientific">Lindgomyces ingoldianus</name>
    <dbReference type="NCBI Taxonomy" id="673940"/>
    <lineage>
        <taxon>Eukaryota</taxon>
        <taxon>Fungi</taxon>
        <taxon>Dikarya</taxon>
        <taxon>Ascomycota</taxon>
        <taxon>Pezizomycotina</taxon>
        <taxon>Dothideomycetes</taxon>
        <taxon>Pleosporomycetidae</taxon>
        <taxon>Pleosporales</taxon>
        <taxon>Lindgomycetaceae</taxon>
        <taxon>Lindgomyces</taxon>
    </lineage>
</organism>
<reference evidence="1" key="1">
    <citation type="journal article" date="2020" name="Stud. Mycol.">
        <title>101 Dothideomycetes genomes: a test case for predicting lifestyles and emergence of pathogens.</title>
        <authorList>
            <person name="Haridas S."/>
            <person name="Albert R."/>
            <person name="Binder M."/>
            <person name="Bloem J."/>
            <person name="Labutti K."/>
            <person name="Salamov A."/>
            <person name="Andreopoulos B."/>
            <person name="Baker S."/>
            <person name="Barry K."/>
            <person name="Bills G."/>
            <person name="Bluhm B."/>
            <person name="Cannon C."/>
            <person name="Castanera R."/>
            <person name="Culley D."/>
            <person name="Daum C."/>
            <person name="Ezra D."/>
            <person name="Gonzalez J."/>
            <person name="Henrissat B."/>
            <person name="Kuo A."/>
            <person name="Liang C."/>
            <person name="Lipzen A."/>
            <person name="Lutzoni F."/>
            <person name="Magnuson J."/>
            <person name="Mondo S."/>
            <person name="Nolan M."/>
            <person name="Ohm R."/>
            <person name="Pangilinan J."/>
            <person name="Park H.-J."/>
            <person name="Ramirez L."/>
            <person name="Alfaro M."/>
            <person name="Sun H."/>
            <person name="Tritt A."/>
            <person name="Yoshinaga Y."/>
            <person name="Zwiers L.-H."/>
            <person name="Turgeon B."/>
            <person name="Goodwin S."/>
            <person name="Spatafora J."/>
            <person name="Crous P."/>
            <person name="Grigoriev I."/>
        </authorList>
    </citation>
    <scope>NUCLEOTIDE SEQUENCE</scope>
    <source>
        <strain evidence="1">ATCC 200398</strain>
    </source>
</reference>
<gene>
    <name evidence="1" type="ORF">BDR25DRAFT_117205</name>
</gene>
<dbReference type="Proteomes" id="UP000799755">
    <property type="component" value="Unassembled WGS sequence"/>
</dbReference>
<evidence type="ECO:0000313" key="1">
    <source>
        <dbReference type="EMBL" id="KAF2463024.1"/>
    </source>
</evidence>
<evidence type="ECO:0000313" key="2">
    <source>
        <dbReference type="Proteomes" id="UP000799755"/>
    </source>
</evidence>